<dbReference type="Proteomes" id="UP000046155">
    <property type="component" value="Unassembled WGS sequence"/>
</dbReference>
<dbReference type="SMART" id="SM00388">
    <property type="entry name" value="HisKA"/>
    <property type="match status" value="1"/>
</dbReference>
<dbReference type="SMART" id="SM00387">
    <property type="entry name" value="HATPase_c"/>
    <property type="match status" value="1"/>
</dbReference>
<keyword evidence="9" id="KW-0902">Two-component regulatory system</keyword>
<dbReference type="EC" id="2.7.13.3" evidence="3"/>
<evidence type="ECO:0000313" key="12">
    <source>
        <dbReference type="EMBL" id="CEO89960.1"/>
    </source>
</evidence>
<dbReference type="PRINTS" id="PR00344">
    <property type="entry name" value="BCTRLSENSOR"/>
</dbReference>
<dbReference type="InterPro" id="IPR003594">
    <property type="entry name" value="HATPase_dom"/>
</dbReference>
<sequence>MLRFLKPKGVTHSLNNSTDLILYQALEAIPLGIAVFDGAGKIVAVNSNLSEVFGVASHEVRGYNLERLLREKGLPPDHPLFQTHAGKEYTGPAAPLTGCHPSYASTHYFKGDGGESQGGVFVLWNARCQQELEQAVFKAERLAIMGQLAAIALHEVRNPLSAIKGFLQLLRRELEDARQLEYVEVMLEALDRVNNLITNYLRLAKPGTPERQPCDLEKLIHELIILYKSELKNKGIGFLFSCHSELPPVRLDREQFHQVLVNLLKNAVEVTSAGGEIRIGIEYLKEKDMALLFVRDTGIGISEEALPRIFDPFFTTREKGTGLGLYVCREIVMNHGGEIQIANNPDKGCTVTITVPCS</sequence>
<reference evidence="13" key="1">
    <citation type="submission" date="2015-01" db="EMBL/GenBank/DDBJ databases">
        <authorList>
            <person name="Manzoor Shahid"/>
            <person name="Zubair Saima"/>
        </authorList>
    </citation>
    <scope>NUCLEOTIDE SEQUENCE [LARGE SCALE GENOMIC DNA]</scope>
    <source>
        <strain evidence="13">Sp3</strain>
    </source>
</reference>
<dbReference type="InterPro" id="IPR005467">
    <property type="entry name" value="His_kinase_dom"/>
</dbReference>
<dbReference type="CDD" id="cd00130">
    <property type="entry name" value="PAS"/>
    <property type="match status" value="1"/>
</dbReference>
<evidence type="ECO:0000256" key="7">
    <source>
        <dbReference type="ARBA" id="ARBA00022777"/>
    </source>
</evidence>
<dbReference type="Pfam" id="PF02518">
    <property type="entry name" value="HATPase_c"/>
    <property type="match status" value="1"/>
</dbReference>
<dbReference type="InterPro" id="IPR035965">
    <property type="entry name" value="PAS-like_dom_sf"/>
</dbReference>
<dbReference type="InterPro" id="IPR003661">
    <property type="entry name" value="HisK_dim/P_dom"/>
</dbReference>
<dbReference type="PANTHER" id="PTHR43065">
    <property type="entry name" value="SENSOR HISTIDINE KINASE"/>
    <property type="match status" value="1"/>
</dbReference>
<evidence type="ECO:0000256" key="2">
    <source>
        <dbReference type="ARBA" id="ARBA00004370"/>
    </source>
</evidence>
<accession>A0A0B7MIT9</accession>
<dbReference type="Pfam" id="PF13188">
    <property type="entry name" value="PAS_8"/>
    <property type="match status" value="1"/>
</dbReference>
<dbReference type="GO" id="GO:0016020">
    <property type="term" value="C:membrane"/>
    <property type="evidence" value="ECO:0007669"/>
    <property type="project" value="UniProtKB-SubCell"/>
</dbReference>
<evidence type="ECO:0000256" key="4">
    <source>
        <dbReference type="ARBA" id="ARBA00022553"/>
    </source>
</evidence>
<dbReference type="AlphaFoldDB" id="A0A0B7MIT9"/>
<feature type="domain" description="PAS" evidence="11">
    <location>
        <begin position="18"/>
        <end position="65"/>
    </location>
</feature>
<dbReference type="GO" id="GO:0005524">
    <property type="term" value="F:ATP binding"/>
    <property type="evidence" value="ECO:0007669"/>
    <property type="project" value="UniProtKB-KW"/>
</dbReference>
<dbReference type="InterPro" id="IPR036097">
    <property type="entry name" value="HisK_dim/P_sf"/>
</dbReference>
<evidence type="ECO:0000256" key="1">
    <source>
        <dbReference type="ARBA" id="ARBA00000085"/>
    </source>
</evidence>
<evidence type="ECO:0000259" key="10">
    <source>
        <dbReference type="PROSITE" id="PS50109"/>
    </source>
</evidence>
<keyword evidence="5" id="KW-0808">Transferase</keyword>
<evidence type="ECO:0000256" key="8">
    <source>
        <dbReference type="ARBA" id="ARBA00022840"/>
    </source>
</evidence>
<dbReference type="OrthoDB" id="9796330at2"/>
<evidence type="ECO:0000256" key="3">
    <source>
        <dbReference type="ARBA" id="ARBA00012438"/>
    </source>
</evidence>
<dbReference type="EMBL" id="CDRZ01000266">
    <property type="protein sequence ID" value="CEO89960.1"/>
    <property type="molecule type" value="Genomic_DNA"/>
</dbReference>
<dbReference type="PROSITE" id="PS50112">
    <property type="entry name" value="PAS"/>
    <property type="match status" value="1"/>
</dbReference>
<keyword evidence="13" id="KW-1185">Reference proteome</keyword>
<keyword evidence="7 12" id="KW-0418">Kinase</keyword>
<gene>
    <name evidence="12" type="ORF">SSCH_670019</name>
</gene>
<dbReference type="Pfam" id="PF00512">
    <property type="entry name" value="HisKA"/>
    <property type="match status" value="1"/>
</dbReference>
<dbReference type="GO" id="GO:0000155">
    <property type="term" value="F:phosphorelay sensor kinase activity"/>
    <property type="evidence" value="ECO:0007669"/>
    <property type="project" value="InterPro"/>
</dbReference>
<dbReference type="Gene3D" id="3.30.450.20">
    <property type="entry name" value="PAS domain"/>
    <property type="match status" value="1"/>
</dbReference>
<dbReference type="PANTHER" id="PTHR43065:SF10">
    <property type="entry name" value="PEROXIDE STRESS-ACTIVATED HISTIDINE KINASE MAK3"/>
    <property type="match status" value="1"/>
</dbReference>
<evidence type="ECO:0000256" key="9">
    <source>
        <dbReference type="ARBA" id="ARBA00023012"/>
    </source>
</evidence>
<proteinExistence type="predicted"/>
<dbReference type="SUPFAM" id="SSF55785">
    <property type="entry name" value="PYP-like sensor domain (PAS domain)"/>
    <property type="match status" value="1"/>
</dbReference>
<comment type="subcellular location">
    <subcellularLocation>
        <location evidence="2">Membrane</location>
    </subcellularLocation>
</comment>
<dbReference type="InterPro" id="IPR004358">
    <property type="entry name" value="Sig_transdc_His_kin-like_C"/>
</dbReference>
<keyword evidence="4" id="KW-0597">Phosphoprotein</keyword>
<dbReference type="InterPro" id="IPR000014">
    <property type="entry name" value="PAS"/>
</dbReference>
<dbReference type="CDD" id="cd00075">
    <property type="entry name" value="HATPase"/>
    <property type="match status" value="1"/>
</dbReference>
<comment type="catalytic activity">
    <reaction evidence="1">
        <text>ATP + protein L-histidine = ADP + protein N-phospho-L-histidine.</text>
        <dbReference type="EC" id="2.7.13.3"/>
    </reaction>
</comment>
<dbReference type="Gene3D" id="1.10.287.130">
    <property type="match status" value="1"/>
</dbReference>
<dbReference type="FunFam" id="3.30.565.10:FF:000006">
    <property type="entry name" value="Sensor histidine kinase WalK"/>
    <property type="match status" value="1"/>
</dbReference>
<dbReference type="InterPro" id="IPR036890">
    <property type="entry name" value="HATPase_C_sf"/>
</dbReference>
<organism evidence="12 13">
    <name type="scientific">Syntrophaceticus schinkii</name>
    <dbReference type="NCBI Taxonomy" id="499207"/>
    <lineage>
        <taxon>Bacteria</taxon>
        <taxon>Bacillati</taxon>
        <taxon>Bacillota</taxon>
        <taxon>Clostridia</taxon>
        <taxon>Thermoanaerobacterales</taxon>
        <taxon>Thermoanaerobacterales Family III. Incertae Sedis</taxon>
        <taxon>Syntrophaceticus</taxon>
    </lineage>
</organism>
<evidence type="ECO:0000256" key="5">
    <source>
        <dbReference type="ARBA" id="ARBA00022679"/>
    </source>
</evidence>
<evidence type="ECO:0000259" key="11">
    <source>
        <dbReference type="PROSITE" id="PS50112"/>
    </source>
</evidence>
<name>A0A0B7MIT9_9FIRM</name>
<dbReference type="SUPFAM" id="SSF47384">
    <property type="entry name" value="Homodimeric domain of signal transducing histidine kinase"/>
    <property type="match status" value="1"/>
</dbReference>
<keyword evidence="6" id="KW-0547">Nucleotide-binding</keyword>
<protein>
    <recommendedName>
        <fullName evidence="3">histidine kinase</fullName>
        <ecNumber evidence="3">2.7.13.3</ecNumber>
    </recommendedName>
</protein>
<feature type="domain" description="Histidine kinase" evidence="10">
    <location>
        <begin position="151"/>
        <end position="358"/>
    </location>
</feature>
<dbReference type="Gene3D" id="3.30.565.10">
    <property type="entry name" value="Histidine kinase-like ATPase, C-terminal domain"/>
    <property type="match status" value="1"/>
</dbReference>
<evidence type="ECO:0000313" key="13">
    <source>
        <dbReference type="Proteomes" id="UP000046155"/>
    </source>
</evidence>
<dbReference type="SMART" id="SM00091">
    <property type="entry name" value="PAS"/>
    <property type="match status" value="1"/>
</dbReference>
<evidence type="ECO:0000256" key="6">
    <source>
        <dbReference type="ARBA" id="ARBA00022741"/>
    </source>
</evidence>
<dbReference type="NCBIfam" id="TIGR00229">
    <property type="entry name" value="sensory_box"/>
    <property type="match status" value="1"/>
</dbReference>
<dbReference type="CDD" id="cd00082">
    <property type="entry name" value="HisKA"/>
    <property type="match status" value="1"/>
</dbReference>
<keyword evidence="8" id="KW-0067">ATP-binding</keyword>
<dbReference type="SUPFAM" id="SSF55874">
    <property type="entry name" value="ATPase domain of HSP90 chaperone/DNA topoisomerase II/histidine kinase"/>
    <property type="match status" value="1"/>
</dbReference>
<dbReference type="PROSITE" id="PS50109">
    <property type="entry name" value="HIS_KIN"/>
    <property type="match status" value="1"/>
</dbReference>